<dbReference type="PROSITE" id="PS51669">
    <property type="entry name" value="4FE4S_MOW_BIS_MGD"/>
    <property type="match status" value="1"/>
</dbReference>
<dbReference type="Gene3D" id="3.40.50.740">
    <property type="match status" value="2"/>
</dbReference>
<dbReference type="EMBL" id="CP063310">
    <property type="protein sequence ID" value="QOS68854.1"/>
    <property type="molecule type" value="Genomic_DNA"/>
</dbReference>
<dbReference type="InterPro" id="IPR006963">
    <property type="entry name" value="Mopterin_OxRdtase_4Fe-4S_dom"/>
</dbReference>
<evidence type="ECO:0000256" key="1">
    <source>
        <dbReference type="ARBA" id="ARBA00010312"/>
    </source>
</evidence>
<reference evidence="9 10" key="1">
    <citation type="submission" date="2020-10" db="EMBL/GenBank/DDBJ databases">
        <title>Eggerthella sp. nov., isolated from human feces.</title>
        <authorList>
            <person name="Yajun G."/>
        </authorList>
    </citation>
    <scope>NUCLEOTIDE SEQUENCE [LARGE SCALE GENOMIC DNA]</scope>
    <source>
        <strain evidence="9 10">HF-1101</strain>
    </source>
</reference>
<dbReference type="InterPro" id="IPR037949">
    <property type="entry name" value="MopB_CT_Acetylene-hydratase"/>
</dbReference>
<dbReference type="InterPro" id="IPR006657">
    <property type="entry name" value="MoPterin_dinucl-bd_dom"/>
</dbReference>
<evidence type="ECO:0000313" key="10">
    <source>
        <dbReference type="Proteomes" id="UP000478463"/>
    </source>
</evidence>
<dbReference type="GO" id="GO:0043546">
    <property type="term" value="F:molybdopterin cofactor binding"/>
    <property type="evidence" value="ECO:0007669"/>
    <property type="project" value="InterPro"/>
</dbReference>
<dbReference type="SUPFAM" id="SSF50692">
    <property type="entry name" value="ADC-like"/>
    <property type="match status" value="1"/>
</dbReference>
<keyword evidence="5" id="KW-0732">Signal</keyword>
<dbReference type="InterPro" id="IPR006656">
    <property type="entry name" value="Mopterin_OxRdtase"/>
</dbReference>
<dbReference type="InterPro" id="IPR006311">
    <property type="entry name" value="TAT_signal"/>
</dbReference>
<dbReference type="Pfam" id="PF01568">
    <property type="entry name" value="Molydop_binding"/>
    <property type="match status" value="1"/>
</dbReference>
<dbReference type="InterPro" id="IPR009010">
    <property type="entry name" value="Asp_de-COase-like_dom_sf"/>
</dbReference>
<dbReference type="CDD" id="cd02781">
    <property type="entry name" value="MopB_CT_Acetylene-hydratase"/>
    <property type="match status" value="1"/>
</dbReference>
<gene>
    <name evidence="9" type="ORF">GS424_003015</name>
</gene>
<comment type="similarity">
    <text evidence="1">Belongs to the prokaryotic molybdopterin-containing oxidoreductase family.</text>
</comment>
<proteinExistence type="inferred from homology"/>
<keyword evidence="2" id="KW-0004">4Fe-4S</keyword>
<dbReference type="AlphaFoldDB" id="A0A6L7IWJ9"/>
<dbReference type="SMART" id="SM00926">
    <property type="entry name" value="Molybdop_Fe4S4"/>
    <property type="match status" value="1"/>
</dbReference>
<dbReference type="GO" id="GO:0046872">
    <property type="term" value="F:metal ion binding"/>
    <property type="evidence" value="ECO:0007669"/>
    <property type="project" value="UniProtKB-KW"/>
</dbReference>
<evidence type="ECO:0000256" key="4">
    <source>
        <dbReference type="ARBA" id="ARBA00022723"/>
    </source>
</evidence>
<dbReference type="Gene3D" id="3.40.228.10">
    <property type="entry name" value="Dimethylsulfoxide Reductase, domain 2"/>
    <property type="match status" value="2"/>
</dbReference>
<protein>
    <submittedName>
        <fullName evidence="9">Molybdopterin-dependent oxidoreductase</fullName>
    </submittedName>
</protein>
<dbReference type="KEGG" id="egd:GS424_003015"/>
<dbReference type="GO" id="GO:0051539">
    <property type="term" value="F:4 iron, 4 sulfur cluster binding"/>
    <property type="evidence" value="ECO:0007669"/>
    <property type="project" value="UniProtKB-KW"/>
</dbReference>
<evidence type="ECO:0000256" key="3">
    <source>
        <dbReference type="ARBA" id="ARBA00022505"/>
    </source>
</evidence>
<keyword evidence="6" id="KW-0560">Oxidoreductase</keyword>
<accession>A0A6L7IWJ9</accession>
<sequence length="987" mass="110032">MFKANMTRRGFAKLAAVVGATVSSNAFLSGRALADVSGSSAGASDTKIVRSCCRACGKNECGVYVTVQDGRVVKVEGDADTAFHSMGNCCTKSQASIQAAYHPDRLYHPMKRTNPKGEADPGWVRITWDEAYATIAEKFQEIVDKHGPEALFFMGGTSRIWTQHAYAAWPQMFGSPNSVTAWQICKGPRHFATDLVSEYEFSWMATTDRPRVFVAWGGASEISNYDESCRTTVDIAKTADSYICVDPRTTNLGREADLHQHLKPGTDGALALAWTNVVIENGLYDDLYVKRWTDAPFLVVEGMKPSGGVPVAQKLAWWPGKPMATRLLKECDLREGGSPLRFMVWDELAGSDEAHPLHENDPSGHLTYFDAQTGLWEGEPDEIWDKFRENPQPNLPKQTVPGRIAEPSPFDPEIDPALYGTFEVTLADGTTHDMKPVWEHYTARAAEYAPEKAQEITGVPADQIEKAALTWATPLDPSTGYGNGGLQYMLAPEHACNAIQNNRIFDNLCGITGNMDTPAGQRGPTYGTYTRPDDSQPTLSSKHGKGVDFSVWPEKQLGVDKIPMLGWWQQWADANSVHDAILTGDPYPVVGGLCEASGFMNQGNSLKYYEALCKLDFFFVMELWKTPTAGTADILLPVCHWTEVDCPRVSQGSTGAQGATCRAIDPPADCRFDPQIVVDVYQKLGIPYIDEPVALGYQEGEYWPTAERQFDNLVLAAGYSNWQEYRQAFQEHGWWDCRAIAPETWGTYRRYETGMLSQPLVVGTTPAGNPMKGFTTPTRKQEIWSTAIETYMPEAGYELPSWEPAPETELANPSISNEWPFLMTTGRRIPVYFHSEHRQLPWCRELWPVPRVEINPVDAQALSIEQGDWVWIESPRAKVRQVVDLYYGIEPGVINCEHQWWFPELHEAKKGFDLCNINCLVEGENQDPVCGASNLRAYHVKVYKATPENSPFGNPVPCGDDGTEIIHDASDPRLREWLPNYEIREGE</sequence>
<dbReference type="Gene3D" id="2.20.25.90">
    <property type="entry name" value="ADC-like domains"/>
    <property type="match status" value="1"/>
</dbReference>
<keyword evidence="7" id="KW-0408">Iron</keyword>
<dbReference type="PANTHER" id="PTHR43742">
    <property type="entry name" value="TRIMETHYLAMINE-N-OXIDE REDUCTASE"/>
    <property type="match status" value="1"/>
</dbReference>
<dbReference type="GO" id="GO:0018818">
    <property type="term" value="F:acetylene hydratase activity"/>
    <property type="evidence" value="ECO:0007669"/>
    <property type="project" value="InterPro"/>
</dbReference>
<dbReference type="RefSeq" id="WP_160943700.1">
    <property type="nucleotide sequence ID" value="NZ_CP063310.1"/>
</dbReference>
<evidence type="ECO:0000256" key="5">
    <source>
        <dbReference type="ARBA" id="ARBA00022729"/>
    </source>
</evidence>
<evidence type="ECO:0000256" key="6">
    <source>
        <dbReference type="ARBA" id="ARBA00023002"/>
    </source>
</evidence>
<evidence type="ECO:0000256" key="8">
    <source>
        <dbReference type="ARBA" id="ARBA00023014"/>
    </source>
</evidence>
<evidence type="ECO:0000256" key="7">
    <source>
        <dbReference type="ARBA" id="ARBA00023004"/>
    </source>
</evidence>
<dbReference type="PANTHER" id="PTHR43742:SF9">
    <property type="entry name" value="TETRATHIONATE REDUCTASE SUBUNIT A"/>
    <property type="match status" value="1"/>
</dbReference>
<dbReference type="SUPFAM" id="SSF53706">
    <property type="entry name" value="Formate dehydrogenase/DMSO reductase, domains 1-3"/>
    <property type="match status" value="1"/>
</dbReference>
<dbReference type="Gene3D" id="2.40.40.20">
    <property type="match status" value="1"/>
</dbReference>
<dbReference type="InterPro" id="IPR050612">
    <property type="entry name" value="Prok_Mopterin_Oxidored"/>
</dbReference>
<dbReference type="Pfam" id="PF04879">
    <property type="entry name" value="Molybdop_Fe4S4"/>
    <property type="match status" value="1"/>
</dbReference>
<dbReference type="Pfam" id="PF00384">
    <property type="entry name" value="Molybdopterin"/>
    <property type="match status" value="1"/>
</dbReference>
<name>A0A6L7IWJ9_9ACTN</name>
<keyword evidence="4" id="KW-0479">Metal-binding</keyword>
<evidence type="ECO:0000313" key="9">
    <source>
        <dbReference type="EMBL" id="QOS68854.1"/>
    </source>
</evidence>
<dbReference type="GO" id="GO:0016491">
    <property type="term" value="F:oxidoreductase activity"/>
    <property type="evidence" value="ECO:0007669"/>
    <property type="project" value="UniProtKB-KW"/>
</dbReference>
<keyword evidence="8" id="KW-0411">Iron-sulfur</keyword>
<keyword evidence="3" id="KW-0500">Molybdenum</keyword>
<evidence type="ECO:0000256" key="2">
    <source>
        <dbReference type="ARBA" id="ARBA00022485"/>
    </source>
</evidence>
<dbReference type="Proteomes" id="UP000478463">
    <property type="component" value="Chromosome"/>
</dbReference>
<dbReference type="PROSITE" id="PS51318">
    <property type="entry name" value="TAT"/>
    <property type="match status" value="1"/>
</dbReference>
<organism evidence="9 10">
    <name type="scientific">Eggerthella guodeyinii</name>
    <dbReference type="NCBI Taxonomy" id="2690837"/>
    <lineage>
        <taxon>Bacteria</taxon>
        <taxon>Bacillati</taxon>
        <taxon>Actinomycetota</taxon>
        <taxon>Coriobacteriia</taxon>
        <taxon>Eggerthellales</taxon>
        <taxon>Eggerthellaceae</taxon>
        <taxon>Eggerthella</taxon>
    </lineage>
</organism>